<dbReference type="EMBL" id="CAQQ02189648">
    <property type="status" value="NOT_ANNOTATED_CDS"/>
    <property type="molecule type" value="Genomic_DNA"/>
</dbReference>
<dbReference type="Pfam" id="PF15860">
    <property type="entry name" value="DUF4728"/>
    <property type="match status" value="1"/>
</dbReference>
<feature type="transmembrane region" description="Helical" evidence="1">
    <location>
        <begin position="66"/>
        <end position="85"/>
    </location>
</feature>
<organism evidence="2 3">
    <name type="scientific">Megaselia scalaris</name>
    <name type="common">Humpbacked fly</name>
    <name type="synonym">Phora scalaris</name>
    <dbReference type="NCBI Taxonomy" id="36166"/>
    <lineage>
        <taxon>Eukaryota</taxon>
        <taxon>Metazoa</taxon>
        <taxon>Ecdysozoa</taxon>
        <taxon>Arthropoda</taxon>
        <taxon>Hexapoda</taxon>
        <taxon>Insecta</taxon>
        <taxon>Pterygota</taxon>
        <taxon>Neoptera</taxon>
        <taxon>Endopterygota</taxon>
        <taxon>Diptera</taxon>
        <taxon>Brachycera</taxon>
        <taxon>Muscomorpha</taxon>
        <taxon>Platypezoidea</taxon>
        <taxon>Phoridae</taxon>
        <taxon>Megaseliini</taxon>
        <taxon>Megaselia</taxon>
    </lineage>
</organism>
<evidence type="ECO:0000313" key="2">
    <source>
        <dbReference type="EnsemblMetazoa" id="MESCA010624-PA"/>
    </source>
</evidence>
<dbReference type="InterPro" id="IPR031720">
    <property type="entry name" value="DUF4728"/>
</dbReference>
<dbReference type="AlphaFoldDB" id="T1H315"/>
<keyword evidence="1" id="KW-0472">Membrane</keyword>
<keyword evidence="1" id="KW-1133">Transmembrane helix</keyword>
<reference evidence="3" key="1">
    <citation type="submission" date="2013-02" db="EMBL/GenBank/DDBJ databases">
        <authorList>
            <person name="Hughes D."/>
        </authorList>
    </citation>
    <scope>NUCLEOTIDE SEQUENCE</scope>
    <source>
        <strain>Durham</strain>
        <strain evidence="3">NC isolate 2 -- Noor lab</strain>
    </source>
</reference>
<evidence type="ECO:0000313" key="3">
    <source>
        <dbReference type="Proteomes" id="UP000015102"/>
    </source>
</evidence>
<keyword evidence="1" id="KW-0812">Transmembrane</keyword>
<evidence type="ECO:0000256" key="1">
    <source>
        <dbReference type="SAM" id="Phobius"/>
    </source>
</evidence>
<dbReference type="EnsemblMetazoa" id="MESCA010624-RA">
    <property type="protein sequence ID" value="MESCA010624-PA"/>
    <property type="gene ID" value="MESCA010624"/>
</dbReference>
<feature type="transmembrane region" description="Helical" evidence="1">
    <location>
        <begin position="24"/>
        <end position="54"/>
    </location>
</feature>
<reference evidence="2" key="2">
    <citation type="submission" date="2015-06" db="UniProtKB">
        <authorList>
            <consortium name="EnsemblMetazoa"/>
        </authorList>
    </citation>
    <scope>IDENTIFICATION</scope>
</reference>
<keyword evidence="3" id="KW-1185">Reference proteome</keyword>
<sequence length="112" mass="12671">MAACVINISTDISMIFGTIKRKHYFLLPWLSVFGFWICLLILQTAVLTCLKIYVLCTGKLGEAGNVGTTLLLLVIIGSFYIYLWVCVKSLYIRVKTLNNPPTWNEKVLEPVK</sequence>
<dbReference type="Proteomes" id="UP000015102">
    <property type="component" value="Unassembled WGS sequence"/>
</dbReference>
<protein>
    <submittedName>
        <fullName evidence="2">Uncharacterized protein</fullName>
    </submittedName>
</protein>
<name>T1H315_MEGSC</name>
<proteinExistence type="predicted"/>
<accession>T1H315</accession>
<dbReference type="HOGENOM" id="CLU_2148721_0_0_1"/>